<dbReference type="GeneID" id="108562002"/>
<feature type="chain" id="PRO_5045271042" evidence="6">
    <location>
        <begin position="20"/>
        <end position="203"/>
    </location>
</feature>
<proteinExistence type="inferred from homology"/>
<dbReference type="Pfam" id="PF05806">
    <property type="entry name" value="Noggin"/>
    <property type="match status" value="1"/>
</dbReference>
<evidence type="ECO:0000313" key="8">
    <source>
        <dbReference type="RefSeq" id="XP_017775662.1"/>
    </source>
</evidence>
<comment type="similarity">
    <text evidence="2">Belongs to the noggin family.</text>
</comment>
<keyword evidence="7" id="KW-1185">Reference proteome</keyword>
<evidence type="ECO:0000256" key="4">
    <source>
        <dbReference type="ARBA" id="ARBA00022525"/>
    </source>
</evidence>
<comment type="subcellular location">
    <subcellularLocation>
        <location evidence="1">Secreted</location>
    </subcellularLocation>
</comment>
<feature type="signal peptide" evidence="6">
    <location>
        <begin position="1"/>
        <end position="19"/>
    </location>
</feature>
<accession>A0ABM1MM62</accession>
<evidence type="ECO:0000256" key="6">
    <source>
        <dbReference type="SAM" id="SignalP"/>
    </source>
</evidence>
<dbReference type="Proteomes" id="UP000695000">
    <property type="component" value="Unplaced"/>
</dbReference>
<gene>
    <name evidence="8" type="primary">LOC108562002</name>
</gene>
<evidence type="ECO:0000256" key="2">
    <source>
        <dbReference type="ARBA" id="ARBA00007480"/>
    </source>
</evidence>
<evidence type="ECO:0000256" key="5">
    <source>
        <dbReference type="ARBA" id="ARBA00022729"/>
    </source>
</evidence>
<keyword evidence="4" id="KW-0964">Secreted</keyword>
<dbReference type="InterPro" id="IPR052876">
    <property type="entry name" value="Insect_Hormone_Regulators"/>
</dbReference>
<dbReference type="Gene3D" id="2.10.90.10">
    <property type="entry name" value="Cystine-knot cytokines"/>
    <property type="match status" value="1"/>
</dbReference>
<name>A0ABM1MM62_NICVS</name>
<dbReference type="PANTHER" id="PTHR39940">
    <property type="entry name" value="PROTHORACICOTROPIC HORMONE, ISOFORM F"/>
    <property type="match status" value="1"/>
</dbReference>
<dbReference type="RefSeq" id="XP_017775662.1">
    <property type="nucleotide sequence ID" value="XM_017920173.1"/>
</dbReference>
<protein>
    <submittedName>
        <fullName evidence="8">Protein trunk-like</fullName>
    </submittedName>
</protein>
<dbReference type="SUPFAM" id="SSF57501">
    <property type="entry name" value="Cystine-knot cytokines"/>
    <property type="match status" value="1"/>
</dbReference>
<dbReference type="InterPro" id="IPR029034">
    <property type="entry name" value="Cystine-knot_cytokine"/>
</dbReference>
<keyword evidence="5 6" id="KW-0732">Signal</keyword>
<evidence type="ECO:0000256" key="3">
    <source>
        <dbReference type="ARBA" id="ARBA00022473"/>
    </source>
</evidence>
<reference evidence="8" key="1">
    <citation type="submission" date="2025-08" db="UniProtKB">
        <authorList>
            <consortium name="RefSeq"/>
        </authorList>
    </citation>
    <scope>IDENTIFICATION</scope>
    <source>
        <tissue evidence="8">Whole Larva</tissue>
    </source>
</reference>
<keyword evidence="3" id="KW-0217">Developmental protein</keyword>
<organism evidence="7 8">
    <name type="scientific">Nicrophorus vespilloides</name>
    <name type="common">Boreal carrion beetle</name>
    <dbReference type="NCBI Taxonomy" id="110193"/>
    <lineage>
        <taxon>Eukaryota</taxon>
        <taxon>Metazoa</taxon>
        <taxon>Ecdysozoa</taxon>
        <taxon>Arthropoda</taxon>
        <taxon>Hexapoda</taxon>
        <taxon>Insecta</taxon>
        <taxon>Pterygota</taxon>
        <taxon>Neoptera</taxon>
        <taxon>Endopterygota</taxon>
        <taxon>Coleoptera</taxon>
        <taxon>Polyphaga</taxon>
        <taxon>Staphyliniformia</taxon>
        <taxon>Silphidae</taxon>
        <taxon>Nicrophorinae</taxon>
        <taxon>Nicrophorus</taxon>
    </lineage>
</organism>
<sequence length="203" mass="23757">MELVVFLVVLLLLCESAFGKPQECSEIPEELLGHMLGSSYNTRYMSIRKPINSSQVQVGCGKRESPYAPAFYVNETYAEELSNKPAWTVDHIADGHLYLKREKRAFVRRQRQWTCKSKIVWFDLGVDYFPRFLRSVHCMGTPCWYGHRTCKPKPFVVKLLKRRRNNCKYIKPGVNIGPIRVTGGLFDLWIWEERYVNFCCFCN</sequence>
<dbReference type="InterPro" id="IPR008717">
    <property type="entry name" value="Noggin"/>
</dbReference>
<evidence type="ECO:0000313" key="7">
    <source>
        <dbReference type="Proteomes" id="UP000695000"/>
    </source>
</evidence>
<dbReference type="PANTHER" id="PTHR39940:SF4">
    <property type="entry name" value="PROTEIN TRUNK"/>
    <property type="match status" value="1"/>
</dbReference>
<evidence type="ECO:0000256" key="1">
    <source>
        <dbReference type="ARBA" id="ARBA00004613"/>
    </source>
</evidence>